<feature type="transmembrane region" description="Helical" evidence="6">
    <location>
        <begin position="136"/>
        <end position="157"/>
    </location>
</feature>
<sequence length="252" mass="28827">MLCDLEEVYESPCFCHIEQLDENFNYTVKTKLRNISTNGEMGMQLLEGLLIVLEHRDAKCMARGGEAVGLQCHFKPDVYMLSVLLTFSTFALACALKKFRHSPFFESTLVPLPVLIGIFLYMGVVSLLGQQFVQRIALLFMSVKHQLVVMIFTRMFILDKLFTKVELLSLDDILPSFKDVMQTKGNKLSNQQKKDEELSFMESGQRKHPIIEENVYIEALSESNSAKQSHTSKREFRRHITGDTRTEGSKTT</sequence>
<comment type="subcellular location">
    <subcellularLocation>
        <location evidence="1">Membrane</location>
        <topology evidence="1">Multi-pass membrane protein</topology>
    </subcellularLocation>
</comment>
<feature type="transmembrane region" description="Helical" evidence="6">
    <location>
        <begin position="108"/>
        <end position="130"/>
    </location>
</feature>
<accession>A0A1I7X701</accession>
<dbReference type="AlphaFoldDB" id="A0A1I7X701"/>
<keyword evidence="8" id="KW-1185">Reference proteome</keyword>
<dbReference type="GO" id="GO:0005886">
    <property type="term" value="C:plasma membrane"/>
    <property type="evidence" value="ECO:0007669"/>
    <property type="project" value="TreeGrafter"/>
</dbReference>
<dbReference type="Pfam" id="PF00955">
    <property type="entry name" value="HCO3_cotransp"/>
    <property type="match status" value="2"/>
</dbReference>
<evidence type="ECO:0000259" key="7">
    <source>
        <dbReference type="Pfam" id="PF00955"/>
    </source>
</evidence>
<feature type="compositionally biased region" description="Basic and acidic residues" evidence="5">
    <location>
        <begin position="232"/>
        <end position="252"/>
    </location>
</feature>
<evidence type="ECO:0000256" key="1">
    <source>
        <dbReference type="ARBA" id="ARBA00004141"/>
    </source>
</evidence>
<dbReference type="PANTHER" id="PTHR11453:SF36">
    <property type="entry name" value="ANION EXCHANGE PROTEIN"/>
    <property type="match status" value="1"/>
</dbReference>
<keyword evidence="3 6" id="KW-1133">Transmembrane helix</keyword>
<keyword evidence="2 6" id="KW-0812">Transmembrane</keyword>
<dbReference type="GO" id="GO:0008510">
    <property type="term" value="F:sodium:bicarbonate symporter activity"/>
    <property type="evidence" value="ECO:0007669"/>
    <property type="project" value="TreeGrafter"/>
</dbReference>
<dbReference type="InterPro" id="IPR011531">
    <property type="entry name" value="HCO3_transpt-like_TM_dom"/>
</dbReference>
<keyword evidence="4 6" id="KW-0472">Membrane</keyword>
<protein>
    <submittedName>
        <fullName evidence="9">G_PROTEIN_RECEP_F2_4 domain-containing protein</fullName>
    </submittedName>
</protein>
<name>A0A1I7X701_HETBA</name>
<organism evidence="8 9">
    <name type="scientific">Heterorhabditis bacteriophora</name>
    <name type="common">Entomopathogenic nematode worm</name>
    <dbReference type="NCBI Taxonomy" id="37862"/>
    <lineage>
        <taxon>Eukaryota</taxon>
        <taxon>Metazoa</taxon>
        <taxon>Ecdysozoa</taxon>
        <taxon>Nematoda</taxon>
        <taxon>Chromadorea</taxon>
        <taxon>Rhabditida</taxon>
        <taxon>Rhabditina</taxon>
        <taxon>Rhabditomorpha</taxon>
        <taxon>Strongyloidea</taxon>
        <taxon>Heterorhabditidae</taxon>
        <taxon>Heterorhabditis</taxon>
    </lineage>
</organism>
<dbReference type="GO" id="GO:0006820">
    <property type="term" value="P:monoatomic anion transport"/>
    <property type="evidence" value="ECO:0007669"/>
    <property type="project" value="InterPro"/>
</dbReference>
<dbReference type="InterPro" id="IPR003020">
    <property type="entry name" value="HCO3_transpt_euk"/>
</dbReference>
<dbReference type="GO" id="GO:0051453">
    <property type="term" value="P:regulation of intracellular pH"/>
    <property type="evidence" value="ECO:0007669"/>
    <property type="project" value="TreeGrafter"/>
</dbReference>
<feature type="region of interest" description="Disordered" evidence="5">
    <location>
        <begin position="222"/>
        <end position="252"/>
    </location>
</feature>
<proteinExistence type="predicted"/>
<evidence type="ECO:0000256" key="3">
    <source>
        <dbReference type="ARBA" id="ARBA00022989"/>
    </source>
</evidence>
<dbReference type="Proteomes" id="UP000095283">
    <property type="component" value="Unplaced"/>
</dbReference>
<dbReference type="PANTHER" id="PTHR11453">
    <property type="entry name" value="ANION EXCHANGE PROTEIN"/>
    <property type="match status" value="1"/>
</dbReference>
<evidence type="ECO:0000256" key="2">
    <source>
        <dbReference type="ARBA" id="ARBA00022692"/>
    </source>
</evidence>
<reference evidence="9" key="1">
    <citation type="submission" date="2016-11" db="UniProtKB">
        <authorList>
            <consortium name="WormBaseParasite"/>
        </authorList>
    </citation>
    <scope>IDENTIFICATION</scope>
</reference>
<feature type="domain" description="Bicarbonate transporter-like transmembrane" evidence="7">
    <location>
        <begin position="109"/>
        <end position="146"/>
    </location>
</feature>
<feature type="domain" description="Bicarbonate transporter-like transmembrane" evidence="7">
    <location>
        <begin position="54"/>
        <end position="108"/>
    </location>
</feature>
<evidence type="ECO:0000313" key="8">
    <source>
        <dbReference type="Proteomes" id="UP000095283"/>
    </source>
</evidence>
<evidence type="ECO:0000256" key="6">
    <source>
        <dbReference type="SAM" id="Phobius"/>
    </source>
</evidence>
<dbReference type="GO" id="GO:0005452">
    <property type="term" value="F:solute:inorganic anion antiporter activity"/>
    <property type="evidence" value="ECO:0007669"/>
    <property type="project" value="InterPro"/>
</dbReference>
<evidence type="ECO:0000256" key="5">
    <source>
        <dbReference type="SAM" id="MobiDB-lite"/>
    </source>
</evidence>
<evidence type="ECO:0000313" key="9">
    <source>
        <dbReference type="WBParaSite" id="Hba_13389"/>
    </source>
</evidence>
<evidence type="ECO:0000256" key="4">
    <source>
        <dbReference type="ARBA" id="ARBA00023136"/>
    </source>
</evidence>
<dbReference type="WBParaSite" id="Hba_13389">
    <property type="protein sequence ID" value="Hba_13389"/>
    <property type="gene ID" value="Hba_13389"/>
</dbReference>